<dbReference type="EMBL" id="JARIHO010000006">
    <property type="protein sequence ID" value="KAJ7359969.1"/>
    <property type="molecule type" value="Genomic_DNA"/>
</dbReference>
<organism evidence="2 3">
    <name type="scientific">Mycena albidolilacea</name>
    <dbReference type="NCBI Taxonomy" id="1033008"/>
    <lineage>
        <taxon>Eukaryota</taxon>
        <taxon>Fungi</taxon>
        <taxon>Dikarya</taxon>
        <taxon>Basidiomycota</taxon>
        <taxon>Agaricomycotina</taxon>
        <taxon>Agaricomycetes</taxon>
        <taxon>Agaricomycetidae</taxon>
        <taxon>Agaricales</taxon>
        <taxon>Marasmiineae</taxon>
        <taxon>Mycenaceae</taxon>
        <taxon>Mycena</taxon>
    </lineage>
</organism>
<evidence type="ECO:0000256" key="1">
    <source>
        <dbReference type="SAM" id="MobiDB-lite"/>
    </source>
</evidence>
<keyword evidence="3" id="KW-1185">Reference proteome</keyword>
<evidence type="ECO:0000313" key="2">
    <source>
        <dbReference type="EMBL" id="KAJ7359969.1"/>
    </source>
</evidence>
<evidence type="ECO:0000313" key="3">
    <source>
        <dbReference type="Proteomes" id="UP001218218"/>
    </source>
</evidence>
<sequence length="205" mass="22517">MASKVPRSRGRPPKGRKRKNLVPSQPLSPIEPSPTSPQDATPPEEQSLQGIALTGDEARYALLAAQSAARMPEGVAVRYTSSQRLFLNAVAHKPTDGWRLVKKMPTEALAPWFDDLLNDFHAHDMSPNQDAPPGSLAVIVKWIGHPGSSRSRSIFRSYLTFLFGLVLVEPNPGQFLWYKQSLPIELLCSDGTSEKPEHLLGEGNS</sequence>
<feature type="compositionally biased region" description="Polar residues" evidence="1">
    <location>
        <begin position="36"/>
        <end position="47"/>
    </location>
</feature>
<dbReference type="Proteomes" id="UP001218218">
    <property type="component" value="Unassembled WGS sequence"/>
</dbReference>
<comment type="caution">
    <text evidence="2">The sequence shown here is derived from an EMBL/GenBank/DDBJ whole genome shotgun (WGS) entry which is preliminary data.</text>
</comment>
<protein>
    <submittedName>
        <fullName evidence="2">Uncharacterized protein</fullName>
    </submittedName>
</protein>
<name>A0AAD7EZM4_9AGAR</name>
<gene>
    <name evidence="2" type="ORF">DFH08DRAFT_801725</name>
</gene>
<dbReference type="AlphaFoldDB" id="A0AAD7EZM4"/>
<accession>A0AAD7EZM4</accession>
<feature type="region of interest" description="Disordered" evidence="1">
    <location>
        <begin position="1"/>
        <end position="47"/>
    </location>
</feature>
<reference evidence="2" key="1">
    <citation type="submission" date="2023-03" db="EMBL/GenBank/DDBJ databases">
        <title>Massive genome expansion in bonnet fungi (Mycena s.s.) driven by repeated elements and novel gene families across ecological guilds.</title>
        <authorList>
            <consortium name="Lawrence Berkeley National Laboratory"/>
            <person name="Harder C.B."/>
            <person name="Miyauchi S."/>
            <person name="Viragh M."/>
            <person name="Kuo A."/>
            <person name="Thoen E."/>
            <person name="Andreopoulos B."/>
            <person name="Lu D."/>
            <person name="Skrede I."/>
            <person name="Drula E."/>
            <person name="Henrissat B."/>
            <person name="Morin E."/>
            <person name="Kohler A."/>
            <person name="Barry K."/>
            <person name="LaButti K."/>
            <person name="Morin E."/>
            <person name="Salamov A."/>
            <person name="Lipzen A."/>
            <person name="Mereny Z."/>
            <person name="Hegedus B."/>
            <person name="Baldrian P."/>
            <person name="Stursova M."/>
            <person name="Weitz H."/>
            <person name="Taylor A."/>
            <person name="Grigoriev I.V."/>
            <person name="Nagy L.G."/>
            <person name="Martin F."/>
            <person name="Kauserud H."/>
        </authorList>
    </citation>
    <scope>NUCLEOTIDE SEQUENCE</scope>
    <source>
        <strain evidence="2">CBHHK002</strain>
    </source>
</reference>
<feature type="compositionally biased region" description="Basic residues" evidence="1">
    <location>
        <begin position="1"/>
        <end position="20"/>
    </location>
</feature>
<proteinExistence type="predicted"/>